<keyword evidence="1" id="KW-0812">Transmembrane</keyword>
<organism evidence="2 3">
    <name type="scientific">Trichogramma kaykai</name>
    <dbReference type="NCBI Taxonomy" id="54128"/>
    <lineage>
        <taxon>Eukaryota</taxon>
        <taxon>Metazoa</taxon>
        <taxon>Ecdysozoa</taxon>
        <taxon>Arthropoda</taxon>
        <taxon>Hexapoda</taxon>
        <taxon>Insecta</taxon>
        <taxon>Pterygota</taxon>
        <taxon>Neoptera</taxon>
        <taxon>Endopterygota</taxon>
        <taxon>Hymenoptera</taxon>
        <taxon>Apocrita</taxon>
        <taxon>Proctotrupomorpha</taxon>
        <taxon>Chalcidoidea</taxon>
        <taxon>Trichogrammatidae</taxon>
        <taxon>Trichogramma</taxon>
    </lineage>
</organism>
<dbReference type="AlphaFoldDB" id="A0ABD2WDS3"/>
<keyword evidence="3" id="KW-1185">Reference proteome</keyword>
<sequence length="183" mass="21625">MKKVESAKYLSVIFDCYMRWSGYVDRIINRTKYLLYVFYRLQHILSRRRLLQIYYGLFHSVATYGIIGWGGVYETALRTLQGLQARIMRIIQINDSDPVKPPNLRQAFVTKAIVKQYHQHSYEYINKQVNTRFKSLTLPRQRLTIGQRSYVYQAAKFFNLLPNSLKNLKSNSVVKNRCQCIGK</sequence>
<evidence type="ECO:0000256" key="1">
    <source>
        <dbReference type="SAM" id="Phobius"/>
    </source>
</evidence>
<gene>
    <name evidence="2" type="ORF">TKK_013964</name>
</gene>
<name>A0ABD2WDS3_9HYME</name>
<evidence type="ECO:0000313" key="3">
    <source>
        <dbReference type="Proteomes" id="UP001627154"/>
    </source>
</evidence>
<protein>
    <submittedName>
        <fullName evidence="2">Uncharacterized protein</fullName>
    </submittedName>
</protein>
<keyword evidence="1" id="KW-0472">Membrane</keyword>
<dbReference type="Proteomes" id="UP001627154">
    <property type="component" value="Unassembled WGS sequence"/>
</dbReference>
<proteinExistence type="predicted"/>
<dbReference type="EMBL" id="JBJJXI010000111">
    <property type="protein sequence ID" value="KAL3391225.1"/>
    <property type="molecule type" value="Genomic_DNA"/>
</dbReference>
<feature type="transmembrane region" description="Helical" evidence="1">
    <location>
        <begin position="53"/>
        <end position="72"/>
    </location>
</feature>
<keyword evidence="1" id="KW-1133">Transmembrane helix</keyword>
<accession>A0ABD2WDS3</accession>
<evidence type="ECO:0000313" key="2">
    <source>
        <dbReference type="EMBL" id="KAL3391225.1"/>
    </source>
</evidence>
<reference evidence="2 3" key="1">
    <citation type="journal article" date="2024" name="bioRxiv">
        <title>A reference genome for Trichogramma kaykai: A tiny desert-dwelling parasitoid wasp with competing sex-ratio distorters.</title>
        <authorList>
            <person name="Culotta J."/>
            <person name="Lindsey A.R."/>
        </authorList>
    </citation>
    <scope>NUCLEOTIDE SEQUENCE [LARGE SCALE GENOMIC DNA]</scope>
    <source>
        <strain evidence="2 3">KSX58</strain>
    </source>
</reference>
<comment type="caution">
    <text evidence="2">The sequence shown here is derived from an EMBL/GenBank/DDBJ whole genome shotgun (WGS) entry which is preliminary data.</text>
</comment>